<dbReference type="PRINTS" id="PR00988">
    <property type="entry name" value="URIDINKINASE"/>
</dbReference>
<dbReference type="InterPro" id="IPR006083">
    <property type="entry name" value="PRK/URK"/>
</dbReference>
<dbReference type="PANTHER" id="PTHR10285">
    <property type="entry name" value="URIDINE KINASE"/>
    <property type="match status" value="1"/>
</dbReference>
<keyword evidence="3 7" id="KW-0808">Transferase</keyword>
<reference evidence="7" key="2">
    <citation type="submission" date="2023-01" db="EMBL/GenBank/DDBJ databases">
        <title>Gilvimarinus xylanilyticus HB14 isolated from Caulerpa lentillifera aquaculture base in Hainan, China.</title>
        <authorList>
            <person name="Zhang Y.-J."/>
        </authorList>
    </citation>
    <scope>NUCLEOTIDE SEQUENCE</scope>
    <source>
        <strain evidence="7">HB14</strain>
    </source>
</reference>
<keyword evidence="4" id="KW-0547">Nucleotide-binding</keyword>
<dbReference type="RefSeq" id="WP_253966489.1">
    <property type="nucleotide sequence ID" value="NZ_JAMFTH010000001.1"/>
</dbReference>
<evidence type="ECO:0000313" key="7">
    <source>
        <dbReference type="EMBL" id="MCP8898200.1"/>
    </source>
</evidence>
<accession>A0A9X2KVN0</accession>
<sequence>MTPWFLIIAGVSASGKTTLASYLADRFGRNGLEVTQIAMDAYYRDYSHMSFAERADINFDHPDSFDDSALHRDIESLRRGESLTLPEYDYCDHRPRASKVATRAGALIILEGILPLHFVSLRELADFRVFVDTPLEECYRRRLQRDIEHRGRTEASVKRQFEEHVLPMYQRFIAPQKYQADTILADGGEQPALFEEIRQRSPLCTC</sequence>
<keyword evidence="5 7" id="KW-0418">Kinase</keyword>
<dbReference type="GO" id="GO:0004849">
    <property type="term" value="F:uridine kinase activity"/>
    <property type="evidence" value="ECO:0007669"/>
    <property type="project" value="UniProtKB-EC"/>
</dbReference>
<reference evidence="7" key="1">
    <citation type="submission" date="2022-05" db="EMBL/GenBank/DDBJ databases">
        <authorList>
            <person name="Sun H.-N."/>
        </authorList>
    </citation>
    <scope>NUCLEOTIDE SEQUENCE</scope>
    <source>
        <strain evidence="7">HB14</strain>
    </source>
</reference>
<gene>
    <name evidence="7" type="primary">udk</name>
    <name evidence="7" type="ORF">M6D89_02675</name>
</gene>
<evidence type="ECO:0000256" key="2">
    <source>
        <dbReference type="ARBA" id="ARBA00012137"/>
    </source>
</evidence>
<dbReference type="Gene3D" id="3.40.50.300">
    <property type="entry name" value="P-loop containing nucleotide triphosphate hydrolases"/>
    <property type="match status" value="1"/>
</dbReference>
<proteinExistence type="predicted"/>
<dbReference type="EC" id="2.7.1.48" evidence="2"/>
<evidence type="ECO:0000256" key="4">
    <source>
        <dbReference type="ARBA" id="ARBA00022741"/>
    </source>
</evidence>
<dbReference type="CDD" id="cd02023">
    <property type="entry name" value="UMPK"/>
    <property type="match status" value="1"/>
</dbReference>
<evidence type="ECO:0000256" key="1">
    <source>
        <dbReference type="ARBA" id="ARBA00004690"/>
    </source>
</evidence>
<evidence type="ECO:0000256" key="3">
    <source>
        <dbReference type="ARBA" id="ARBA00022679"/>
    </source>
</evidence>
<evidence type="ECO:0000259" key="6">
    <source>
        <dbReference type="Pfam" id="PF00485"/>
    </source>
</evidence>
<dbReference type="InterPro" id="IPR000764">
    <property type="entry name" value="Uridine_kinase-like"/>
</dbReference>
<keyword evidence="8" id="KW-1185">Reference proteome</keyword>
<dbReference type="NCBIfam" id="NF004018">
    <property type="entry name" value="PRK05480.1"/>
    <property type="match status" value="1"/>
</dbReference>
<comment type="pathway">
    <text evidence="1">Pyrimidine metabolism; UMP biosynthesis via salvage pathway; UMP from uridine: step 1/1.</text>
</comment>
<dbReference type="EMBL" id="JAMFTH010000001">
    <property type="protein sequence ID" value="MCP8898200.1"/>
    <property type="molecule type" value="Genomic_DNA"/>
</dbReference>
<dbReference type="SUPFAM" id="SSF52540">
    <property type="entry name" value="P-loop containing nucleoside triphosphate hydrolases"/>
    <property type="match status" value="1"/>
</dbReference>
<evidence type="ECO:0000313" key="8">
    <source>
        <dbReference type="Proteomes" id="UP001139319"/>
    </source>
</evidence>
<dbReference type="Proteomes" id="UP001139319">
    <property type="component" value="Unassembled WGS sequence"/>
</dbReference>
<name>A0A9X2KVN0_9GAMM</name>
<organism evidence="7 8">
    <name type="scientific">Gilvimarinus xylanilyticus</name>
    <dbReference type="NCBI Taxonomy" id="2944139"/>
    <lineage>
        <taxon>Bacteria</taxon>
        <taxon>Pseudomonadati</taxon>
        <taxon>Pseudomonadota</taxon>
        <taxon>Gammaproteobacteria</taxon>
        <taxon>Cellvibrionales</taxon>
        <taxon>Cellvibrionaceae</taxon>
        <taxon>Gilvimarinus</taxon>
    </lineage>
</organism>
<dbReference type="Pfam" id="PF00485">
    <property type="entry name" value="PRK"/>
    <property type="match status" value="1"/>
</dbReference>
<protein>
    <recommendedName>
        <fullName evidence="2">uridine/cytidine kinase</fullName>
        <ecNumber evidence="2">2.7.1.48</ecNumber>
    </recommendedName>
</protein>
<dbReference type="AlphaFoldDB" id="A0A9X2KVN0"/>
<dbReference type="InterPro" id="IPR027417">
    <property type="entry name" value="P-loop_NTPase"/>
</dbReference>
<comment type="caution">
    <text evidence="7">The sequence shown here is derived from an EMBL/GenBank/DDBJ whole genome shotgun (WGS) entry which is preliminary data.</text>
</comment>
<evidence type="ECO:0000256" key="5">
    <source>
        <dbReference type="ARBA" id="ARBA00022777"/>
    </source>
</evidence>
<feature type="domain" description="Phosphoribulokinase/uridine kinase" evidence="6">
    <location>
        <begin position="8"/>
        <end position="186"/>
    </location>
</feature>
<dbReference type="GO" id="GO:0005524">
    <property type="term" value="F:ATP binding"/>
    <property type="evidence" value="ECO:0007669"/>
    <property type="project" value="InterPro"/>
</dbReference>